<evidence type="ECO:0000259" key="5">
    <source>
        <dbReference type="Pfam" id="PF01850"/>
    </source>
</evidence>
<evidence type="ECO:0000256" key="4">
    <source>
        <dbReference type="ARBA" id="ARBA00022842"/>
    </source>
</evidence>
<name>H0E3N0_9ACTN</name>
<dbReference type="Proteomes" id="UP000005143">
    <property type="component" value="Unassembled WGS sequence"/>
</dbReference>
<dbReference type="AlphaFoldDB" id="H0E3N0"/>
<keyword evidence="2" id="KW-0479">Metal-binding</keyword>
<dbReference type="GO" id="GO:0004518">
    <property type="term" value="F:nuclease activity"/>
    <property type="evidence" value="ECO:0007669"/>
    <property type="project" value="UniProtKB-KW"/>
</dbReference>
<keyword evidence="3" id="KW-0378">Hydrolase</keyword>
<dbReference type="EMBL" id="AGUD01000074">
    <property type="protein sequence ID" value="EHN11732.1"/>
    <property type="molecule type" value="Genomic_DNA"/>
</dbReference>
<organism evidence="6 7">
    <name type="scientific">Patulibacter medicamentivorans</name>
    <dbReference type="NCBI Taxonomy" id="1097667"/>
    <lineage>
        <taxon>Bacteria</taxon>
        <taxon>Bacillati</taxon>
        <taxon>Actinomycetota</taxon>
        <taxon>Thermoleophilia</taxon>
        <taxon>Solirubrobacterales</taxon>
        <taxon>Patulibacteraceae</taxon>
        <taxon>Patulibacter</taxon>
    </lineage>
</organism>
<dbReference type="InterPro" id="IPR051619">
    <property type="entry name" value="TypeII_TA_RNase_PINc/VapC"/>
</dbReference>
<comment type="caution">
    <text evidence="6">The sequence shown here is derived from an EMBL/GenBank/DDBJ whole genome shotgun (WGS) entry which is preliminary data.</text>
</comment>
<dbReference type="GO" id="GO:0016787">
    <property type="term" value="F:hydrolase activity"/>
    <property type="evidence" value="ECO:0007669"/>
    <property type="project" value="UniProtKB-KW"/>
</dbReference>
<dbReference type="InterPro" id="IPR044153">
    <property type="entry name" value="PIN_Pae0151-like"/>
</dbReference>
<keyword evidence="4" id="KW-0460">Magnesium</keyword>
<keyword evidence="7" id="KW-1185">Reference proteome</keyword>
<reference evidence="6 7" key="1">
    <citation type="journal article" date="2013" name="Biodegradation">
        <title>Quantitative proteomic analysis of ibuprofen-degrading Patulibacter sp. strain I11.</title>
        <authorList>
            <person name="Almeida B."/>
            <person name="Kjeldal H."/>
            <person name="Lolas I."/>
            <person name="Knudsen A.D."/>
            <person name="Carvalho G."/>
            <person name="Nielsen K.L."/>
            <person name="Barreto Crespo M.T."/>
            <person name="Stensballe A."/>
            <person name="Nielsen J.L."/>
        </authorList>
    </citation>
    <scope>NUCLEOTIDE SEQUENCE [LARGE SCALE GENOMIC DNA]</scope>
    <source>
        <strain evidence="6 7">I11</strain>
    </source>
</reference>
<protein>
    <recommendedName>
        <fullName evidence="5">PIN domain-containing protein</fullName>
    </recommendedName>
</protein>
<evidence type="ECO:0000313" key="6">
    <source>
        <dbReference type="EMBL" id="EHN11732.1"/>
    </source>
</evidence>
<dbReference type="PANTHER" id="PTHR35901">
    <property type="entry name" value="RIBONUCLEASE VAPC3"/>
    <property type="match status" value="1"/>
</dbReference>
<dbReference type="CDD" id="cd09873">
    <property type="entry name" value="PIN_Pae0151-like"/>
    <property type="match status" value="1"/>
</dbReference>
<evidence type="ECO:0000256" key="3">
    <source>
        <dbReference type="ARBA" id="ARBA00022801"/>
    </source>
</evidence>
<dbReference type="PANTHER" id="PTHR35901:SF1">
    <property type="entry name" value="EXONUCLEASE VAPC9"/>
    <property type="match status" value="1"/>
</dbReference>
<dbReference type="RefSeq" id="WP_007572473.1">
    <property type="nucleotide sequence ID" value="NZ_AGUD01000074.1"/>
</dbReference>
<dbReference type="OrthoDB" id="4377304at2"/>
<keyword evidence="1" id="KW-0540">Nuclease</keyword>
<gene>
    <name evidence="6" type="ORF">PAI11_14020</name>
</gene>
<dbReference type="Gene3D" id="3.40.50.1010">
    <property type="entry name" value="5'-nuclease"/>
    <property type="match status" value="1"/>
</dbReference>
<dbReference type="GO" id="GO:0046872">
    <property type="term" value="F:metal ion binding"/>
    <property type="evidence" value="ECO:0007669"/>
    <property type="project" value="UniProtKB-KW"/>
</dbReference>
<evidence type="ECO:0000313" key="7">
    <source>
        <dbReference type="Proteomes" id="UP000005143"/>
    </source>
</evidence>
<evidence type="ECO:0000256" key="1">
    <source>
        <dbReference type="ARBA" id="ARBA00022722"/>
    </source>
</evidence>
<dbReference type="InterPro" id="IPR029060">
    <property type="entry name" value="PIN-like_dom_sf"/>
</dbReference>
<dbReference type="Pfam" id="PF01850">
    <property type="entry name" value="PIN"/>
    <property type="match status" value="1"/>
</dbReference>
<feature type="domain" description="PIN" evidence="5">
    <location>
        <begin position="3"/>
        <end position="126"/>
    </location>
</feature>
<accession>H0E3N0</accession>
<sequence length="140" mass="14358">MRVVLDAGAAYELLTGGHGAPGVAAALRGAGAPPAAPELLDVEVAGALRRAVAAGDLESEPALRVLAGLAAMPLSRWPHRPLVARAWALRDRLTAYDACYLALAERLAGPGRGLLLTTDRRLARVAVAVGTVDVEVVPVG</sequence>
<dbReference type="InterPro" id="IPR002716">
    <property type="entry name" value="PIN_dom"/>
</dbReference>
<evidence type="ECO:0000256" key="2">
    <source>
        <dbReference type="ARBA" id="ARBA00022723"/>
    </source>
</evidence>
<proteinExistence type="predicted"/>
<dbReference type="SUPFAM" id="SSF88723">
    <property type="entry name" value="PIN domain-like"/>
    <property type="match status" value="1"/>
</dbReference>